<keyword evidence="11" id="KW-0963">Cytoplasm</keyword>
<dbReference type="EMBL" id="FWXV01000003">
    <property type="protein sequence ID" value="SMD06059.1"/>
    <property type="molecule type" value="Genomic_DNA"/>
</dbReference>
<dbReference type="Proteomes" id="UP000192674">
    <property type="component" value="Unassembled WGS sequence"/>
</dbReference>
<dbReference type="PROSITE" id="PS50879">
    <property type="entry name" value="RNASE_H_1"/>
    <property type="match status" value="1"/>
</dbReference>
<proteinExistence type="inferred from homology"/>
<dbReference type="Pfam" id="PF00075">
    <property type="entry name" value="RNase_H"/>
    <property type="match status" value="1"/>
</dbReference>
<dbReference type="InterPro" id="IPR022892">
    <property type="entry name" value="RNaseHI"/>
</dbReference>
<dbReference type="InterPro" id="IPR002156">
    <property type="entry name" value="RNaseH_domain"/>
</dbReference>
<keyword evidence="8 11" id="KW-0255">Endonuclease</keyword>
<dbReference type="FunFam" id="3.30.420.10:FF:000089">
    <property type="entry name" value="Ribonuclease H"/>
    <property type="match status" value="1"/>
</dbReference>
<dbReference type="InterPro" id="IPR012337">
    <property type="entry name" value="RNaseH-like_sf"/>
</dbReference>
<dbReference type="Gene3D" id="3.30.420.10">
    <property type="entry name" value="Ribonuclease H-like superfamily/Ribonuclease H"/>
    <property type="match status" value="1"/>
</dbReference>
<evidence type="ECO:0000256" key="8">
    <source>
        <dbReference type="ARBA" id="ARBA00022759"/>
    </source>
</evidence>
<dbReference type="GO" id="GO:0043137">
    <property type="term" value="P:DNA replication, removal of RNA primer"/>
    <property type="evidence" value="ECO:0007669"/>
    <property type="project" value="TreeGrafter"/>
</dbReference>
<gene>
    <name evidence="11" type="primary">rnhA</name>
    <name evidence="13" type="ORF">SAMN05661093_04039</name>
</gene>
<dbReference type="GO" id="GO:0003676">
    <property type="term" value="F:nucleic acid binding"/>
    <property type="evidence" value="ECO:0007669"/>
    <property type="project" value="InterPro"/>
</dbReference>
<comment type="subunit">
    <text evidence="4 11">Monomer.</text>
</comment>
<dbReference type="NCBIfam" id="NF001236">
    <property type="entry name" value="PRK00203.1"/>
    <property type="match status" value="1"/>
</dbReference>
<dbReference type="CDD" id="cd09278">
    <property type="entry name" value="RNase_HI_prokaryote_like"/>
    <property type="match status" value="1"/>
</dbReference>
<protein>
    <recommendedName>
        <fullName evidence="5 11">Ribonuclease H</fullName>
        <shortName evidence="11">RNase H</shortName>
        <ecNumber evidence="5 11">3.1.26.4</ecNumber>
    </recommendedName>
</protein>
<evidence type="ECO:0000256" key="10">
    <source>
        <dbReference type="ARBA" id="ARBA00022842"/>
    </source>
</evidence>
<dbReference type="PANTHER" id="PTHR10642:SF26">
    <property type="entry name" value="RIBONUCLEASE H1"/>
    <property type="match status" value="1"/>
</dbReference>
<feature type="domain" description="RNase H type-1" evidence="12">
    <location>
        <begin position="1"/>
        <end position="139"/>
    </location>
</feature>
<sequence>MEIYTDGACIGNPGPGGWGAVLRYGRHEKELYGSESGTTTNNRMELMAPIQALQALTRPSVVRIYTDSTYVKDGITSWLPKWKANGWRTSAKQPVKNVDLWQQLEEAAAAHEVQWFWVKGHAGHPENERADQLAVRGAQEASGTGAVIPKQRTKQTQRCQATTRAGAPCQTNAGPSGLCHVHDPALQCGAMQANGKRCTVASGGGRCVHHRGDADVDQGLFSV</sequence>
<dbReference type="GO" id="GO:0005737">
    <property type="term" value="C:cytoplasm"/>
    <property type="evidence" value="ECO:0007669"/>
    <property type="project" value="UniProtKB-SubCell"/>
</dbReference>
<comment type="similarity">
    <text evidence="3 11">Belongs to the RNase H family.</text>
</comment>
<feature type="binding site" evidence="11">
    <location>
        <position position="67"/>
    </location>
    <ligand>
        <name>Mg(2+)</name>
        <dbReference type="ChEBI" id="CHEBI:18420"/>
        <label>1</label>
    </ligand>
</feature>
<comment type="subcellular location">
    <subcellularLocation>
        <location evidence="11">Cytoplasm</location>
    </subcellularLocation>
</comment>
<dbReference type="InterPro" id="IPR050092">
    <property type="entry name" value="RNase_H"/>
</dbReference>
<evidence type="ECO:0000256" key="4">
    <source>
        <dbReference type="ARBA" id="ARBA00011245"/>
    </source>
</evidence>
<comment type="catalytic activity">
    <reaction evidence="1 11">
        <text>Endonucleolytic cleavage to 5'-phosphomonoester.</text>
        <dbReference type="EC" id="3.1.26.4"/>
    </reaction>
</comment>
<reference evidence="13 14" key="1">
    <citation type="submission" date="2017-04" db="EMBL/GenBank/DDBJ databases">
        <authorList>
            <person name="Afonso C.L."/>
            <person name="Miller P.J."/>
            <person name="Scott M.A."/>
            <person name="Spackman E."/>
            <person name="Goraichik I."/>
            <person name="Dimitrov K.M."/>
            <person name="Suarez D.L."/>
            <person name="Swayne D.E."/>
        </authorList>
    </citation>
    <scope>NUCLEOTIDE SEQUENCE [LARGE SCALE GENOMIC DNA]</scope>
    <source>
        <strain evidence="13 14">DSM 43828</strain>
    </source>
</reference>
<dbReference type="PANTHER" id="PTHR10642">
    <property type="entry name" value="RIBONUCLEASE H1"/>
    <property type="match status" value="1"/>
</dbReference>
<keyword evidence="14" id="KW-1185">Reference proteome</keyword>
<dbReference type="AlphaFoldDB" id="A0A1Y5XMF5"/>
<comment type="cofactor">
    <cofactor evidence="11">
        <name>Mg(2+)</name>
        <dbReference type="ChEBI" id="CHEBI:18420"/>
    </cofactor>
    <text evidence="11">Binds 1 Mg(2+) ion per subunit. May bind a second metal ion at a regulatory site, or after substrate binding.</text>
</comment>
<evidence type="ECO:0000256" key="2">
    <source>
        <dbReference type="ARBA" id="ARBA00004065"/>
    </source>
</evidence>
<keyword evidence="7 11" id="KW-0479">Metal-binding</keyword>
<dbReference type="HAMAP" id="MF_00042">
    <property type="entry name" value="RNase_H"/>
    <property type="match status" value="1"/>
</dbReference>
<evidence type="ECO:0000256" key="3">
    <source>
        <dbReference type="ARBA" id="ARBA00005300"/>
    </source>
</evidence>
<evidence type="ECO:0000256" key="6">
    <source>
        <dbReference type="ARBA" id="ARBA00022722"/>
    </source>
</evidence>
<dbReference type="InterPro" id="IPR036397">
    <property type="entry name" value="RNaseH_sf"/>
</dbReference>
<evidence type="ECO:0000256" key="9">
    <source>
        <dbReference type="ARBA" id="ARBA00022801"/>
    </source>
</evidence>
<dbReference type="GO" id="GO:0004523">
    <property type="term" value="F:RNA-DNA hybrid ribonuclease activity"/>
    <property type="evidence" value="ECO:0007669"/>
    <property type="project" value="UniProtKB-UniRule"/>
</dbReference>
<feature type="binding site" evidence="11">
    <location>
        <position position="6"/>
    </location>
    <ligand>
        <name>Mg(2+)</name>
        <dbReference type="ChEBI" id="CHEBI:18420"/>
        <label>2</label>
    </ligand>
</feature>
<accession>A0A1Y5XMF5</accession>
<evidence type="ECO:0000256" key="11">
    <source>
        <dbReference type="HAMAP-Rule" id="MF_00042"/>
    </source>
</evidence>
<feature type="binding site" evidence="11">
    <location>
        <position position="45"/>
    </location>
    <ligand>
        <name>Mg(2+)</name>
        <dbReference type="ChEBI" id="CHEBI:18420"/>
        <label>1</label>
    </ligand>
</feature>
<evidence type="ECO:0000256" key="7">
    <source>
        <dbReference type="ARBA" id="ARBA00022723"/>
    </source>
</evidence>
<organism evidence="13 14">
    <name type="scientific">Kibdelosporangium aridum</name>
    <dbReference type="NCBI Taxonomy" id="2030"/>
    <lineage>
        <taxon>Bacteria</taxon>
        <taxon>Bacillati</taxon>
        <taxon>Actinomycetota</taxon>
        <taxon>Actinomycetes</taxon>
        <taxon>Pseudonocardiales</taxon>
        <taxon>Pseudonocardiaceae</taxon>
        <taxon>Kibdelosporangium</taxon>
    </lineage>
</organism>
<evidence type="ECO:0000259" key="12">
    <source>
        <dbReference type="PROSITE" id="PS50879"/>
    </source>
</evidence>
<keyword evidence="10 11" id="KW-0460">Magnesium</keyword>
<evidence type="ECO:0000256" key="5">
    <source>
        <dbReference type="ARBA" id="ARBA00012180"/>
    </source>
</evidence>
<keyword evidence="6 11" id="KW-0540">Nuclease</keyword>
<dbReference type="GO" id="GO:0000287">
    <property type="term" value="F:magnesium ion binding"/>
    <property type="evidence" value="ECO:0007669"/>
    <property type="project" value="UniProtKB-UniRule"/>
</dbReference>
<dbReference type="SUPFAM" id="SSF53098">
    <property type="entry name" value="Ribonuclease H-like"/>
    <property type="match status" value="1"/>
</dbReference>
<comment type="function">
    <text evidence="2 11">Endonuclease that specifically degrades the RNA of RNA-DNA hybrids.</text>
</comment>
<feature type="binding site" evidence="11">
    <location>
        <position position="6"/>
    </location>
    <ligand>
        <name>Mg(2+)</name>
        <dbReference type="ChEBI" id="CHEBI:18420"/>
        <label>1</label>
    </ligand>
</feature>
<evidence type="ECO:0000256" key="1">
    <source>
        <dbReference type="ARBA" id="ARBA00000077"/>
    </source>
</evidence>
<feature type="binding site" evidence="11">
    <location>
        <position position="131"/>
    </location>
    <ligand>
        <name>Mg(2+)</name>
        <dbReference type="ChEBI" id="CHEBI:18420"/>
        <label>2</label>
    </ligand>
</feature>
<name>A0A1Y5XMF5_KIBAR</name>
<dbReference type="EC" id="3.1.26.4" evidence="5 11"/>
<evidence type="ECO:0000313" key="13">
    <source>
        <dbReference type="EMBL" id="SMD06059.1"/>
    </source>
</evidence>
<keyword evidence="9 11" id="KW-0378">Hydrolase</keyword>
<evidence type="ECO:0000313" key="14">
    <source>
        <dbReference type="Proteomes" id="UP000192674"/>
    </source>
</evidence>